<keyword evidence="1" id="KW-0732">Signal</keyword>
<dbReference type="EMBL" id="JABBXH010000001">
    <property type="protein sequence ID" value="NMP30441.1"/>
    <property type="molecule type" value="Genomic_DNA"/>
</dbReference>
<keyword evidence="3" id="KW-1185">Reference proteome</keyword>
<evidence type="ECO:0000313" key="2">
    <source>
        <dbReference type="EMBL" id="NMP30441.1"/>
    </source>
</evidence>
<accession>A0A7Y0Q5T2</accession>
<proteinExistence type="predicted"/>
<sequence>MADKKLSSVALLLGVSLLTASFTLIAKAEQSAAMSEQHKQWLRNEFVPKHQAIIPKVAVADMFYGCNLDRKVDPIPYQLAQIIEKMDKGQLAEKLDLCLKGDTPQSDSALNYGLVGCFTDQLSALPKEERDEKMELVTGAIERLSREQRQKSFTKCVSEQAIKYIK</sequence>
<evidence type="ECO:0000256" key="1">
    <source>
        <dbReference type="SAM" id="SignalP"/>
    </source>
</evidence>
<gene>
    <name evidence="2" type="ORF">HII17_02600</name>
</gene>
<dbReference type="AlphaFoldDB" id="A0A7Y0Q5T2"/>
<evidence type="ECO:0000313" key="3">
    <source>
        <dbReference type="Proteomes" id="UP000568664"/>
    </source>
</evidence>
<feature type="chain" id="PRO_5030855044" evidence="1">
    <location>
        <begin position="27"/>
        <end position="166"/>
    </location>
</feature>
<name>A0A7Y0Q5T2_9GAMM</name>
<feature type="signal peptide" evidence="1">
    <location>
        <begin position="1"/>
        <end position="26"/>
    </location>
</feature>
<comment type="caution">
    <text evidence="2">The sequence shown here is derived from an EMBL/GenBank/DDBJ whole genome shotgun (WGS) entry which is preliminary data.</text>
</comment>
<protein>
    <submittedName>
        <fullName evidence="2">Uncharacterized protein</fullName>
    </submittedName>
</protein>
<dbReference type="Proteomes" id="UP000568664">
    <property type="component" value="Unassembled WGS sequence"/>
</dbReference>
<dbReference type="RefSeq" id="WP_169073748.1">
    <property type="nucleotide sequence ID" value="NZ_JABBXH010000001.1"/>
</dbReference>
<reference evidence="2 3" key="1">
    <citation type="submission" date="2020-04" db="EMBL/GenBank/DDBJ databases">
        <title>Thalassotalea sp. M1531, isolated from the surface of marine red alga.</title>
        <authorList>
            <person name="Pang L."/>
            <person name="Lu D.-C."/>
        </authorList>
    </citation>
    <scope>NUCLEOTIDE SEQUENCE [LARGE SCALE GENOMIC DNA]</scope>
    <source>
        <strain evidence="2 3">M1531</strain>
    </source>
</reference>
<organism evidence="2 3">
    <name type="scientific">Thalassotalea algicola</name>
    <dbReference type="NCBI Taxonomy" id="2716224"/>
    <lineage>
        <taxon>Bacteria</taxon>
        <taxon>Pseudomonadati</taxon>
        <taxon>Pseudomonadota</taxon>
        <taxon>Gammaproteobacteria</taxon>
        <taxon>Alteromonadales</taxon>
        <taxon>Colwelliaceae</taxon>
        <taxon>Thalassotalea</taxon>
    </lineage>
</organism>